<feature type="chain" id="PRO_5037367281" evidence="2">
    <location>
        <begin position="16"/>
        <end position="304"/>
    </location>
</feature>
<dbReference type="Gene3D" id="2.40.70.10">
    <property type="entry name" value="Acid Proteases"/>
    <property type="match status" value="2"/>
</dbReference>
<dbReference type="AlphaFoldDB" id="A0A914DVQ9"/>
<evidence type="ECO:0000256" key="2">
    <source>
        <dbReference type="SAM" id="SignalP"/>
    </source>
</evidence>
<dbReference type="PANTHER" id="PTHR47966:SF45">
    <property type="entry name" value="PEPTIDASE A1 DOMAIN-CONTAINING PROTEIN"/>
    <property type="match status" value="1"/>
</dbReference>
<dbReference type="InterPro" id="IPR021109">
    <property type="entry name" value="Peptidase_aspartic_dom_sf"/>
</dbReference>
<protein>
    <submittedName>
        <fullName evidence="5">Peptidase A1 domain-containing protein</fullName>
    </submittedName>
</protein>
<evidence type="ECO:0000259" key="3">
    <source>
        <dbReference type="PROSITE" id="PS51767"/>
    </source>
</evidence>
<keyword evidence="2" id="KW-0732">Signal</keyword>
<name>A0A914DVQ9_9BILA</name>
<dbReference type="SUPFAM" id="SSF50630">
    <property type="entry name" value="Acid proteases"/>
    <property type="match status" value="1"/>
</dbReference>
<reference evidence="5" key="1">
    <citation type="submission" date="2022-11" db="UniProtKB">
        <authorList>
            <consortium name="WormBaseParasite"/>
        </authorList>
    </citation>
    <scope>IDENTIFICATION</scope>
</reference>
<dbReference type="GO" id="GO:0005764">
    <property type="term" value="C:lysosome"/>
    <property type="evidence" value="ECO:0007669"/>
    <property type="project" value="TreeGrafter"/>
</dbReference>
<dbReference type="InterPro" id="IPR034164">
    <property type="entry name" value="Pepsin-like_dom"/>
</dbReference>
<dbReference type="InterPro" id="IPR001461">
    <property type="entry name" value="Aspartic_peptidase_A1"/>
</dbReference>
<evidence type="ECO:0000313" key="5">
    <source>
        <dbReference type="WBParaSite" id="ACRNAN_scaffold438.g13891.t1"/>
    </source>
</evidence>
<comment type="similarity">
    <text evidence="1">Belongs to the peptidase A1 family.</text>
</comment>
<dbReference type="Proteomes" id="UP000887540">
    <property type="component" value="Unplaced"/>
</dbReference>
<dbReference type="GO" id="GO:0004190">
    <property type="term" value="F:aspartic-type endopeptidase activity"/>
    <property type="evidence" value="ECO:0007669"/>
    <property type="project" value="InterPro"/>
</dbReference>
<dbReference type="PRINTS" id="PR00792">
    <property type="entry name" value="PEPSIN"/>
</dbReference>
<organism evidence="4 5">
    <name type="scientific">Acrobeloides nanus</name>
    <dbReference type="NCBI Taxonomy" id="290746"/>
    <lineage>
        <taxon>Eukaryota</taxon>
        <taxon>Metazoa</taxon>
        <taxon>Ecdysozoa</taxon>
        <taxon>Nematoda</taxon>
        <taxon>Chromadorea</taxon>
        <taxon>Rhabditida</taxon>
        <taxon>Tylenchina</taxon>
        <taxon>Cephalobomorpha</taxon>
        <taxon>Cephaloboidea</taxon>
        <taxon>Cephalobidae</taxon>
        <taxon>Acrobeloides</taxon>
    </lineage>
</organism>
<dbReference type="PROSITE" id="PS51767">
    <property type="entry name" value="PEPTIDASE_A1"/>
    <property type="match status" value="1"/>
</dbReference>
<dbReference type="GO" id="GO:0006508">
    <property type="term" value="P:proteolysis"/>
    <property type="evidence" value="ECO:0007669"/>
    <property type="project" value="InterPro"/>
</dbReference>
<dbReference type="Pfam" id="PF00026">
    <property type="entry name" value="Asp"/>
    <property type="match status" value="1"/>
</dbReference>
<proteinExistence type="inferred from homology"/>
<feature type="signal peptide" evidence="2">
    <location>
        <begin position="1"/>
        <end position="15"/>
    </location>
</feature>
<dbReference type="PANTHER" id="PTHR47966">
    <property type="entry name" value="BETA-SITE APP-CLEAVING ENZYME, ISOFORM A-RELATED"/>
    <property type="match status" value="1"/>
</dbReference>
<dbReference type="CDD" id="cd05471">
    <property type="entry name" value="pepsin_like"/>
    <property type="match status" value="1"/>
</dbReference>
<keyword evidence="4" id="KW-1185">Reference proteome</keyword>
<evidence type="ECO:0000313" key="4">
    <source>
        <dbReference type="Proteomes" id="UP000887540"/>
    </source>
</evidence>
<evidence type="ECO:0000256" key="1">
    <source>
        <dbReference type="ARBA" id="ARBA00007447"/>
    </source>
</evidence>
<dbReference type="WBParaSite" id="ACRNAN_scaffold438.g13891.t1">
    <property type="protein sequence ID" value="ACRNAN_scaffold438.g13891.t1"/>
    <property type="gene ID" value="ACRNAN_scaffold438.g13891"/>
</dbReference>
<accession>A0A914DVQ9</accession>
<sequence>MKFIVLLALIGIANAAFQIGITKVASRRTRLMKAGLWSTYSKYKEARRLQNKAAILTSVSQPVYDYDDSEYVGNITIGTPEQSFVVVLDTASAILWIPDISCTTCGYGFDQNRNNSFDQTKSSTYQVDGRSFLIYTSGGDVAGFLGVDTVRFGAAGTTQLVVPNSTFGQVNFNNDFVRLAFPALLTNVPGNTVVPPLINAINQGLLDQPIFTVYLKEKGIVDNVPGGIFTYGGLDTQNCGPLIAWQPLSSVTYFQFRMSSTGAGSYSNSKGWNVISDTSASFIGGPEFILDALANAVGASKYVE</sequence>
<feature type="domain" description="Peptidase A1" evidence="3">
    <location>
        <begin position="71"/>
        <end position="304"/>
    </location>
</feature>
<dbReference type="InterPro" id="IPR033121">
    <property type="entry name" value="PEPTIDASE_A1"/>
</dbReference>